<evidence type="ECO:0000313" key="2">
    <source>
        <dbReference type="Proteomes" id="UP000036850"/>
    </source>
</evidence>
<comment type="caution">
    <text evidence="1">The sequence shown here is derived from an EMBL/GenBank/DDBJ whole genome shotgun (WGS) entry which is preliminary data.</text>
</comment>
<dbReference type="OrthoDB" id="8738370at2"/>
<proteinExistence type="predicted"/>
<dbReference type="Pfam" id="PF11397">
    <property type="entry name" value="GlcNAc"/>
    <property type="match status" value="2"/>
</dbReference>
<dbReference type="AlphaFoldDB" id="A0A0L0EXQ9"/>
<dbReference type="PATRIC" id="fig|43658.6.peg.31"/>
<dbReference type="Proteomes" id="UP000036850">
    <property type="component" value="Unassembled WGS sequence"/>
</dbReference>
<gene>
    <name evidence="1" type="ORF">AC626_00130</name>
</gene>
<protein>
    <recommendedName>
        <fullName evidence="3">Glycosyltransferase (GlcNAc)</fullName>
    </recommendedName>
</protein>
<evidence type="ECO:0008006" key="3">
    <source>
        <dbReference type="Google" id="ProtNLM"/>
    </source>
</evidence>
<evidence type="ECO:0000313" key="1">
    <source>
        <dbReference type="EMBL" id="KNC69189.1"/>
    </source>
</evidence>
<dbReference type="PANTHER" id="PTHR34496">
    <property type="entry name" value="GLCNAC TRANSFERASE-RELATED"/>
    <property type="match status" value="1"/>
</dbReference>
<dbReference type="InterPro" id="IPR021067">
    <property type="entry name" value="Glycosyltransferase"/>
</dbReference>
<sequence>MYSSQGNSVMNASIFVQIAAYRDPELLATIRSAVDNASNPQRLVFGVCWQYIPGLDEYLLFPSELDANIRLVAVPVEQAQGVCWARHVAQNLYRDEDYVLSVDSHTRFVANWDRLMIEELTRCPSDNPVLTTYPAPFRAQTSLTSMPIARLKVGPVMDGSVRFEPFFDADTIQTTAPIASHLCACGFYFARGQLNHDLPIDPIMYFNQEEFTHSLKLWTLGYDCFIPSQHLVLHQYGNEKPVFEQNVHWNDDAKWVALNTRAQIRLRALIEHTFDPAHDSFPVEHFPLGKARTTSQYLSLLALEYRNGELYSLATDTKATR</sequence>
<accession>A0A0L0EXQ9</accession>
<dbReference type="SUPFAM" id="SSF53448">
    <property type="entry name" value="Nucleotide-diphospho-sugar transferases"/>
    <property type="match status" value="1"/>
</dbReference>
<dbReference type="EMBL" id="LFZX01000001">
    <property type="protein sequence ID" value="KNC69189.1"/>
    <property type="molecule type" value="Genomic_DNA"/>
</dbReference>
<reference evidence="2" key="1">
    <citation type="submission" date="2015-07" db="EMBL/GenBank/DDBJ databases">
        <title>Draft genome sequence of a Pseudoalteromonas rubra strain, OCN096, isolated from Kaneohe Bay, Oahu, Hawaii.</title>
        <authorList>
            <person name="Beurmann S."/>
            <person name="Ushijima B."/>
            <person name="Belcaid M."/>
            <person name="Callahan S.M."/>
            <person name="Aeby G.S."/>
        </authorList>
    </citation>
    <scope>NUCLEOTIDE SEQUENCE [LARGE SCALE GENOMIC DNA]</scope>
    <source>
        <strain evidence="2">OCN096</strain>
    </source>
</reference>
<dbReference type="InterPro" id="IPR029044">
    <property type="entry name" value="Nucleotide-diphossugar_trans"/>
</dbReference>
<dbReference type="PANTHER" id="PTHR34496:SF10">
    <property type="entry name" value="GLCNAC TRANSFERASE"/>
    <property type="match status" value="1"/>
</dbReference>
<name>A0A0L0EXQ9_9GAMM</name>
<organism evidence="1 2">
    <name type="scientific">Pseudoalteromonas rubra</name>
    <dbReference type="NCBI Taxonomy" id="43658"/>
    <lineage>
        <taxon>Bacteria</taxon>
        <taxon>Pseudomonadati</taxon>
        <taxon>Pseudomonadota</taxon>
        <taxon>Gammaproteobacteria</taxon>
        <taxon>Alteromonadales</taxon>
        <taxon>Pseudoalteromonadaceae</taxon>
        <taxon>Pseudoalteromonas</taxon>
    </lineage>
</organism>